<organism evidence="1">
    <name type="scientific">Anguilla anguilla</name>
    <name type="common">European freshwater eel</name>
    <name type="synonym">Muraena anguilla</name>
    <dbReference type="NCBI Taxonomy" id="7936"/>
    <lineage>
        <taxon>Eukaryota</taxon>
        <taxon>Metazoa</taxon>
        <taxon>Chordata</taxon>
        <taxon>Craniata</taxon>
        <taxon>Vertebrata</taxon>
        <taxon>Euteleostomi</taxon>
        <taxon>Actinopterygii</taxon>
        <taxon>Neopterygii</taxon>
        <taxon>Teleostei</taxon>
        <taxon>Anguilliformes</taxon>
        <taxon>Anguillidae</taxon>
        <taxon>Anguilla</taxon>
    </lineage>
</organism>
<reference evidence="1" key="2">
    <citation type="journal article" date="2015" name="Fish Shellfish Immunol.">
        <title>Early steps in the European eel (Anguilla anguilla)-Vibrio vulnificus interaction in the gills: Role of the RtxA13 toxin.</title>
        <authorList>
            <person name="Callol A."/>
            <person name="Pajuelo D."/>
            <person name="Ebbesson L."/>
            <person name="Teles M."/>
            <person name="MacKenzie S."/>
            <person name="Amaro C."/>
        </authorList>
    </citation>
    <scope>NUCLEOTIDE SEQUENCE</scope>
</reference>
<reference evidence="1" key="1">
    <citation type="submission" date="2014-11" db="EMBL/GenBank/DDBJ databases">
        <authorList>
            <person name="Amaro Gonzalez C."/>
        </authorList>
    </citation>
    <scope>NUCLEOTIDE SEQUENCE</scope>
</reference>
<name>A0A0E9PGA4_ANGAN</name>
<accession>A0A0E9PGA4</accession>
<dbReference type="AlphaFoldDB" id="A0A0E9PGA4"/>
<protein>
    <submittedName>
        <fullName evidence="1">Uncharacterized protein</fullName>
    </submittedName>
</protein>
<sequence length="39" mass="4371">MISHKSLSSVRSFAPMLSATSYCLGVPLSWKKEEKEQDV</sequence>
<dbReference type="EMBL" id="GBXM01105462">
    <property type="protein sequence ID" value="JAH03115.1"/>
    <property type="molecule type" value="Transcribed_RNA"/>
</dbReference>
<evidence type="ECO:0000313" key="1">
    <source>
        <dbReference type="EMBL" id="JAH03115.1"/>
    </source>
</evidence>
<proteinExistence type="predicted"/>